<reference evidence="1 2" key="1">
    <citation type="submission" date="2016-09" db="EMBL/GenBank/DDBJ databases">
        <title>The complete genome sequences of Rhizobium gallicum, symbiovars gallicum and phaseoli, symbionts associated to common bean (Phaseolus vulgaris).</title>
        <authorList>
            <person name="Bustos P."/>
            <person name="Santamaria R.I."/>
            <person name="Perez-Carrascal O.M."/>
            <person name="Juarez S."/>
            <person name="Lozano L."/>
            <person name="Martinez-Flores I."/>
            <person name="Martinez-Romero E."/>
            <person name="Cevallos M."/>
            <person name="Romero D."/>
            <person name="Davila G."/>
            <person name="Gonzalez V."/>
        </authorList>
    </citation>
    <scope>NUCLEOTIDE SEQUENCE [LARGE SCALE GENOMIC DNA]</scope>
    <source>
        <strain evidence="1 2">8C-3</strain>
        <plasmid evidence="2">Plasmid prsp8c3b</plasmid>
    </source>
</reference>
<evidence type="ECO:0000313" key="1">
    <source>
        <dbReference type="EMBL" id="APO77362.1"/>
    </source>
</evidence>
<evidence type="ECO:0000313" key="2">
    <source>
        <dbReference type="Proteomes" id="UP000185109"/>
    </source>
</evidence>
<dbReference type="EMBL" id="CP017243">
    <property type="protein sequence ID" value="APO77362.1"/>
    <property type="molecule type" value="Genomic_DNA"/>
</dbReference>
<dbReference type="Proteomes" id="UP000185109">
    <property type="component" value="Plasmid pRsp8C3b"/>
</dbReference>
<dbReference type="AlphaFoldDB" id="A0A1L5PB56"/>
<proteinExistence type="predicted"/>
<protein>
    <submittedName>
        <fullName evidence="1">Uncharacterized protein</fullName>
    </submittedName>
</protein>
<gene>
    <name evidence="1" type="ORF">AM571_PB00065</name>
</gene>
<keyword evidence="1" id="KW-0614">Plasmid</keyword>
<sequence>MPARLHKFRYREIKNGRLEESRGSTAFVPAGRVRQPKTCGFSTIMDGLGSERDRRLSRIFFRFRHVKGCQAILLPIIFLAASDRFLPALKFPW</sequence>
<organism evidence="1 2">
    <name type="scientific">Rhizobium etli 8C-3</name>
    <dbReference type="NCBI Taxonomy" id="538025"/>
    <lineage>
        <taxon>Bacteria</taxon>
        <taxon>Pseudomonadati</taxon>
        <taxon>Pseudomonadota</taxon>
        <taxon>Alphaproteobacteria</taxon>
        <taxon>Hyphomicrobiales</taxon>
        <taxon>Rhizobiaceae</taxon>
        <taxon>Rhizobium/Agrobacterium group</taxon>
        <taxon>Rhizobium</taxon>
    </lineage>
</organism>
<name>A0A1L5PB56_RHIET</name>
<accession>A0A1L5PB56</accession>
<geneLocation type="plasmid" evidence="2">
    <name>prsp8c3b</name>
</geneLocation>